<evidence type="ECO:0000259" key="9">
    <source>
        <dbReference type="Pfam" id="PF04413"/>
    </source>
</evidence>
<dbReference type="Gene3D" id="3.40.50.11720">
    <property type="entry name" value="3-Deoxy-D-manno-octulosonic-acid transferase, N-terminal domain"/>
    <property type="match status" value="1"/>
</dbReference>
<dbReference type="EMBL" id="UGMN01000004">
    <property type="protein sequence ID" value="STV30012.1"/>
    <property type="molecule type" value="Genomic_DNA"/>
</dbReference>
<comment type="function">
    <text evidence="8">Involved in lipopolysaccharide (LPS) biosynthesis. Catalyzes the transfer of 3-deoxy-D-manno-octulosonate (Kdo) residue(s) from CMP-Kdo to lipid IV(A), the tetraacyldisaccharide-1,4'-bisphosphate precursor of lipid A.</text>
</comment>
<evidence type="ECO:0000313" key="10">
    <source>
        <dbReference type="EMBL" id="STV30012.1"/>
    </source>
</evidence>
<evidence type="ECO:0000256" key="1">
    <source>
        <dbReference type="ARBA" id="ARBA00004713"/>
    </source>
</evidence>
<keyword evidence="8" id="KW-1003">Cell membrane</keyword>
<evidence type="ECO:0000256" key="7">
    <source>
        <dbReference type="PIRSR" id="PIRSR639901-1"/>
    </source>
</evidence>
<comment type="similarity">
    <text evidence="8">Belongs to the glycosyltransferase group 1 family.</text>
</comment>
<evidence type="ECO:0000313" key="11">
    <source>
        <dbReference type="Proteomes" id="UP000254387"/>
    </source>
</evidence>
<evidence type="ECO:0000256" key="4">
    <source>
        <dbReference type="ARBA" id="ARBA00022679"/>
    </source>
</evidence>
<dbReference type="EC" id="2.4.99.12" evidence="2 8"/>
<reference evidence="10 11" key="1">
    <citation type="submission" date="2018-06" db="EMBL/GenBank/DDBJ databases">
        <authorList>
            <consortium name="Pathogen Informatics"/>
            <person name="Doyle S."/>
        </authorList>
    </citation>
    <scope>NUCLEOTIDE SEQUENCE [LARGE SCALE GENOMIC DNA]</scope>
    <source>
        <strain evidence="10 11">NCTC5053</strain>
    </source>
</reference>
<feature type="domain" description="3-deoxy-D-manno-octulosonic-acid transferase N-terminal" evidence="9">
    <location>
        <begin position="32"/>
        <end position="171"/>
    </location>
</feature>
<evidence type="ECO:0000256" key="5">
    <source>
        <dbReference type="ARBA" id="ARBA00031445"/>
    </source>
</evidence>
<keyword evidence="8" id="KW-0472">Membrane</keyword>
<keyword evidence="4 8" id="KW-0808">Transferase</keyword>
<dbReference type="Pfam" id="PF04413">
    <property type="entry name" value="Glycos_transf_N"/>
    <property type="match status" value="1"/>
</dbReference>
<feature type="active site" description="Proton acceptor" evidence="7">
    <location>
        <position position="59"/>
    </location>
</feature>
<dbReference type="Proteomes" id="UP000254387">
    <property type="component" value="Unassembled WGS sequence"/>
</dbReference>
<keyword evidence="8" id="KW-0448">Lipopolysaccharide biosynthesis</keyword>
<dbReference type="GO" id="GO:0005886">
    <property type="term" value="C:plasma membrane"/>
    <property type="evidence" value="ECO:0007669"/>
    <property type="project" value="UniProtKB-SubCell"/>
</dbReference>
<dbReference type="UniPathway" id="UPA00958"/>
<protein>
    <recommendedName>
        <fullName evidence="3 8">3-deoxy-D-manno-octulosonic acid transferase</fullName>
        <shortName evidence="8">Kdo transferase</shortName>
        <ecNumber evidence="2 8">2.4.99.12</ecNumber>
    </recommendedName>
    <alternativeName>
        <fullName evidence="5 8">Lipid IV(A) 3-deoxy-D-manno-octulosonic acid transferase</fullName>
    </alternativeName>
</protein>
<gene>
    <name evidence="10" type="primary">waaA_3</name>
    <name evidence="10" type="ORF">NCTC5053_03543</name>
</gene>
<dbReference type="InterPro" id="IPR039901">
    <property type="entry name" value="Kdotransferase"/>
</dbReference>
<dbReference type="GO" id="GO:0009244">
    <property type="term" value="P:lipopolysaccharide core region biosynthetic process"/>
    <property type="evidence" value="ECO:0007669"/>
    <property type="project" value="UniProtKB-UniRule"/>
</dbReference>
<dbReference type="GO" id="GO:0043842">
    <property type="term" value="F:Kdo transferase activity"/>
    <property type="evidence" value="ECO:0007669"/>
    <property type="project" value="UniProtKB-EC"/>
</dbReference>
<evidence type="ECO:0000256" key="3">
    <source>
        <dbReference type="ARBA" id="ARBA00019077"/>
    </source>
</evidence>
<dbReference type="FunFam" id="3.40.50.11720:FF:000001">
    <property type="entry name" value="3-deoxy-D-manno-octulosonic acid transferase"/>
    <property type="match status" value="1"/>
</dbReference>
<proteinExistence type="inferred from homology"/>
<comment type="subcellular location">
    <subcellularLocation>
        <location evidence="8">Cell membrane</location>
    </subcellularLocation>
</comment>
<comment type="pathway">
    <text evidence="1 8">Bacterial outer membrane biogenesis; LPS core biosynthesis.</text>
</comment>
<evidence type="ECO:0000256" key="8">
    <source>
        <dbReference type="RuleBase" id="RU365103"/>
    </source>
</evidence>
<evidence type="ECO:0000256" key="2">
    <source>
        <dbReference type="ARBA" id="ARBA00012621"/>
    </source>
</evidence>
<organism evidence="10 11">
    <name type="scientific">Klebsiella pneumoniae</name>
    <dbReference type="NCBI Taxonomy" id="573"/>
    <lineage>
        <taxon>Bacteria</taxon>
        <taxon>Pseudomonadati</taxon>
        <taxon>Pseudomonadota</taxon>
        <taxon>Gammaproteobacteria</taxon>
        <taxon>Enterobacterales</taxon>
        <taxon>Enterobacteriaceae</taxon>
        <taxon>Klebsiella/Raoultella group</taxon>
        <taxon>Klebsiella</taxon>
        <taxon>Klebsiella pneumoniae complex</taxon>
    </lineage>
</organism>
<evidence type="ECO:0000256" key="6">
    <source>
        <dbReference type="ARBA" id="ARBA00049183"/>
    </source>
</evidence>
<dbReference type="AlphaFoldDB" id="A0A378B615"/>
<dbReference type="PANTHER" id="PTHR42755:SF1">
    <property type="entry name" value="3-DEOXY-D-MANNO-OCTULOSONIC ACID TRANSFERASE, MITOCHONDRIAL-RELATED"/>
    <property type="match status" value="1"/>
</dbReference>
<comment type="catalytic activity">
    <reaction evidence="6 8">
        <text>lipid IVA (E. coli) + CMP-3-deoxy-beta-D-manno-octulosonate = alpha-Kdo-(2-&gt;6)-lipid IVA (E. coli) + CMP + H(+)</text>
        <dbReference type="Rhea" id="RHEA:28066"/>
        <dbReference type="ChEBI" id="CHEBI:15378"/>
        <dbReference type="ChEBI" id="CHEBI:58603"/>
        <dbReference type="ChEBI" id="CHEBI:60364"/>
        <dbReference type="ChEBI" id="CHEBI:60377"/>
        <dbReference type="ChEBI" id="CHEBI:85987"/>
        <dbReference type="EC" id="2.4.99.12"/>
    </reaction>
</comment>
<sequence>MELLYTTLLYLIQPLVWLRLLLRSRKAPAYRKRWAERYGFCQNKVEPDGILLHSVSVGETLAAIPLVRALRHRYPSLPITVTTMTPTGSERAMSAFGKDVHHVYLPYDLPGAMNRFLNTVQPKLVIVMETELWPNMVAALHKRKIPLVIANARLSERSAKGYAKLGGFMRRC</sequence>
<accession>A0A378B615</accession>
<dbReference type="PANTHER" id="PTHR42755">
    <property type="entry name" value="3-DEOXY-MANNO-OCTULOSONATE CYTIDYLYLTRANSFERASE"/>
    <property type="match status" value="1"/>
</dbReference>
<name>A0A378B615_KLEPN</name>
<dbReference type="InterPro" id="IPR038107">
    <property type="entry name" value="Glycos_transf_N_sf"/>
</dbReference>
<dbReference type="InterPro" id="IPR007507">
    <property type="entry name" value="Glycos_transf_N"/>
</dbReference>
<keyword evidence="10" id="KW-0328">Glycosyltransferase</keyword>
<dbReference type="GO" id="GO:0009245">
    <property type="term" value="P:lipid A biosynthetic process"/>
    <property type="evidence" value="ECO:0007669"/>
    <property type="project" value="TreeGrafter"/>
</dbReference>